<dbReference type="PANTHER" id="PTHR45947:SF3">
    <property type="entry name" value="SULFOQUINOVOSYL TRANSFERASE SQD2"/>
    <property type="match status" value="1"/>
</dbReference>
<dbReference type="GO" id="GO:0016757">
    <property type="term" value="F:glycosyltransferase activity"/>
    <property type="evidence" value="ECO:0007669"/>
    <property type="project" value="TreeGrafter"/>
</dbReference>
<dbReference type="Pfam" id="PF13692">
    <property type="entry name" value="Glyco_trans_1_4"/>
    <property type="match status" value="1"/>
</dbReference>
<dbReference type="InterPro" id="IPR050194">
    <property type="entry name" value="Glycosyltransferase_grp1"/>
</dbReference>
<evidence type="ECO:0000256" key="1">
    <source>
        <dbReference type="SAM" id="Phobius"/>
    </source>
</evidence>
<proteinExistence type="predicted"/>
<evidence type="ECO:0008006" key="4">
    <source>
        <dbReference type="Google" id="ProtNLM"/>
    </source>
</evidence>
<protein>
    <recommendedName>
        <fullName evidence="4">Glycosyltransferase</fullName>
    </recommendedName>
</protein>
<sequence>MARGTLLYLGSSYHPGLGGAEVTDKLLLESWVASGGRAVAVFWGKDAPGTLRGVEMIPVSGPERMRSEALAAKPDAIYAQFGAHPMGLEIAGALGVPVMTCLHDGRTLCPDLIAQATCDHFCALCPVAGTAPVYVTKAILRQFDRILAPSRYMADLANELLGRDDASVLYPAVQPVQLPPGPEGRCISMAAAEFSKGADLFLRIAERMPDQAFLLSGRGNAANCGYDPRRHPNVRVSGFLAQEAFYGESWLVLMPSRWAEPFGRMGPEAQSAGLLFMGSRVGGLPEAAGEAGIIIDDYLDPDAWVSAIRALQADPARQERLRAMGRDTWKRFEAGALTAQFCRWTEELMARGRTAKPAAPADLFPAWSVPAPLKAAYYGTLAASLLGTLASALGAPAPYAALPLAAFFLCLILLWGLHAGPLLQVRGTSGRRSGIRLMVLGALAVPAALAPRVWPGSLWILLLVLSAIALTSWLHRARVLKDRFRTLGR</sequence>
<feature type="transmembrane region" description="Helical" evidence="1">
    <location>
        <begin position="457"/>
        <end position="475"/>
    </location>
</feature>
<keyword evidence="3" id="KW-1185">Reference proteome</keyword>
<feature type="transmembrane region" description="Helical" evidence="1">
    <location>
        <begin position="401"/>
        <end position="423"/>
    </location>
</feature>
<dbReference type="SUPFAM" id="SSF53756">
    <property type="entry name" value="UDP-Glycosyltransferase/glycogen phosphorylase"/>
    <property type="match status" value="1"/>
</dbReference>
<name>A0AA48GJE6_9BACT</name>
<dbReference type="RefSeq" id="WP_316412767.1">
    <property type="nucleotide sequence ID" value="NZ_AP027080.1"/>
</dbReference>
<dbReference type="AlphaFoldDB" id="A0AA48GJE6"/>
<feature type="transmembrane region" description="Helical" evidence="1">
    <location>
        <begin position="435"/>
        <end position="451"/>
    </location>
</feature>
<dbReference type="CDD" id="cd03801">
    <property type="entry name" value="GT4_PimA-like"/>
    <property type="match status" value="1"/>
</dbReference>
<dbReference type="Proteomes" id="UP001238179">
    <property type="component" value="Chromosome"/>
</dbReference>
<dbReference type="EMBL" id="AP027080">
    <property type="protein sequence ID" value="BDU74096.1"/>
    <property type="molecule type" value="Genomic_DNA"/>
</dbReference>
<dbReference type="KEGG" id="msil:METEAL_32700"/>
<keyword evidence="1" id="KW-0472">Membrane</keyword>
<dbReference type="PANTHER" id="PTHR45947">
    <property type="entry name" value="SULFOQUINOVOSYL TRANSFERASE SQD2"/>
    <property type="match status" value="1"/>
</dbReference>
<keyword evidence="1" id="KW-0812">Transmembrane</keyword>
<reference evidence="3" key="1">
    <citation type="journal article" date="2023" name="Int. J. Syst. Evol. Microbiol.">
        <title>Mesoterricola silvestris gen. nov., sp. nov., Mesoterricola sediminis sp. nov., Geothrix oryzae sp. nov., Geothrix edaphica sp. nov., Geothrix rubra sp. nov., and Geothrix limicola sp. nov., six novel members of Acidobacteriota isolated from soils.</title>
        <authorList>
            <person name="Itoh H."/>
            <person name="Sugisawa Y."/>
            <person name="Mise K."/>
            <person name="Xu Z."/>
            <person name="Kuniyasu M."/>
            <person name="Ushijima N."/>
            <person name="Kawano K."/>
            <person name="Kobayashi E."/>
            <person name="Shiratori Y."/>
            <person name="Masuda Y."/>
            <person name="Senoo K."/>
        </authorList>
    </citation>
    <scope>NUCLEOTIDE SEQUENCE [LARGE SCALE GENOMIC DNA]</scope>
    <source>
        <strain evidence="3">W79</strain>
    </source>
</reference>
<accession>A0AA48GJE6</accession>
<evidence type="ECO:0000313" key="2">
    <source>
        <dbReference type="EMBL" id="BDU74096.1"/>
    </source>
</evidence>
<evidence type="ECO:0000313" key="3">
    <source>
        <dbReference type="Proteomes" id="UP001238179"/>
    </source>
</evidence>
<keyword evidence="1" id="KW-1133">Transmembrane helix</keyword>
<gene>
    <name evidence="2" type="ORF">METEAL_32700</name>
</gene>
<dbReference type="Gene3D" id="3.40.50.2000">
    <property type="entry name" value="Glycogen Phosphorylase B"/>
    <property type="match status" value="2"/>
</dbReference>
<organism evidence="2 3">
    <name type="scientific">Mesoterricola silvestris</name>
    <dbReference type="NCBI Taxonomy" id="2927979"/>
    <lineage>
        <taxon>Bacteria</taxon>
        <taxon>Pseudomonadati</taxon>
        <taxon>Acidobacteriota</taxon>
        <taxon>Holophagae</taxon>
        <taxon>Holophagales</taxon>
        <taxon>Holophagaceae</taxon>
        <taxon>Mesoterricola</taxon>
    </lineage>
</organism>